<dbReference type="Pfam" id="PF00440">
    <property type="entry name" value="TetR_N"/>
    <property type="match status" value="1"/>
</dbReference>
<dbReference type="SUPFAM" id="SSF46689">
    <property type="entry name" value="Homeodomain-like"/>
    <property type="match status" value="1"/>
</dbReference>
<dbReference type="PANTHER" id="PTHR43479:SF11">
    <property type="entry name" value="ACREF_ENVCD OPERON REPRESSOR-RELATED"/>
    <property type="match status" value="1"/>
</dbReference>
<dbReference type="GO" id="GO:0003677">
    <property type="term" value="F:DNA binding"/>
    <property type="evidence" value="ECO:0007669"/>
    <property type="project" value="UniProtKB-UniRule"/>
</dbReference>
<name>A0A9D1YRF0_9FIRM</name>
<dbReference type="InterPro" id="IPR009057">
    <property type="entry name" value="Homeodomain-like_sf"/>
</dbReference>
<feature type="domain" description="HTH tetR-type" evidence="3">
    <location>
        <begin position="3"/>
        <end position="63"/>
    </location>
</feature>
<dbReference type="Proteomes" id="UP000824007">
    <property type="component" value="Unassembled WGS sequence"/>
</dbReference>
<dbReference type="Gene3D" id="1.10.357.10">
    <property type="entry name" value="Tetracycline Repressor, domain 2"/>
    <property type="match status" value="1"/>
</dbReference>
<feature type="DNA-binding region" description="H-T-H motif" evidence="2">
    <location>
        <begin position="26"/>
        <end position="45"/>
    </location>
</feature>
<gene>
    <name evidence="4" type="ORF">H9831_13830</name>
</gene>
<evidence type="ECO:0000313" key="4">
    <source>
        <dbReference type="EMBL" id="HIY61730.1"/>
    </source>
</evidence>
<dbReference type="PANTHER" id="PTHR43479">
    <property type="entry name" value="ACREF/ENVCD OPERON REPRESSOR-RELATED"/>
    <property type="match status" value="1"/>
</dbReference>
<proteinExistence type="predicted"/>
<dbReference type="InterPro" id="IPR050624">
    <property type="entry name" value="HTH-type_Tx_Regulator"/>
</dbReference>
<protein>
    <submittedName>
        <fullName evidence="4">TetR/AcrR family transcriptional regulator C-terminal domain-containing protein</fullName>
    </submittedName>
</protein>
<dbReference type="AlphaFoldDB" id="A0A9D1YRF0"/>
<organism evidence="4 5">
    <name type="scientific">Candidatus Eisenbergiella pullistercoris</name>
    <dbReference type="NCBI Taxonomy" id="2838555"/>
    <lineage>
        <taxon>Bacteria</taxon>
        <taxon>Bacillati</taxon>
        <taxon>Bacillota</taxon>
        <taxon>Clostridia</taxon>
        <taxon>Lachnospirales</taxon>
        <taxon>Lachnospiraceae</taxon>
        <taxon>Eisenbergiella</taxon>
    </lineage>
</organism>
<reference evidence="4" key="2">
    <citation type="submission" date="2021-04" db="EMBL/GenBank/DDBJ databases">
        <authorList>
            <person name="Gilroy R."/>
        </authorList>
    </citation>
    <scope>NUCLEOTIDE SEQUENCE</scope>
    <source>
        <strain evidence="4">ChiSxjej3B15-24422</strain>
    </source>
</reference>
<reference evidence="4" key="1">
    <citation type="journal article" date="2021" name="PeerJ">
        <title>Extensive microbial diversity within the chicken gut microbiome revealed by metagenomics and culture.</title>
        <authorList>
            <person name="Gilroy R."/>
            <person name="Ravi A."/>
            <person name="Getino M."/>
            <person name="Pursley I."/>
            <person name="Horton D.L."/>
            <person name="Alikhan N.F."/>
            <person name="Baker D."/>
            <person name="Gharbi K."/>
            <person name="Hall N."/>
            <person name="Watson M."/>
            <person name="Adriaenssens E.M."/>
            <person name="Foster-Nyarko E."/>
            <person name="Jarju S."/>
            <person name="Secka A."/>
            <person name="Antonio M."/>
            <person name="Oren A."/>
            <person name="Chaudhuri R.R."/>
            <person name="La Ragione R."/>
            <person name="Hildebrand F."/>
            <person name="Pallen M.J."/>
        </authorList>
    </citation>
    <scope>NUCLEOTIDE SEQUENCE</scope>
    <source>
        <strain evidence="4">ChiSxjej3B15-24422</strain>
    </source>
</reference>
<evidence type="ECO:0000256" key="2">
    <source>
        <dbReference type="PROSITE-ProRule" id="PRU00335"/>
    </source>
</evidence>
<dbReference type="EMBL" id="DXDD01000171">
    <property type="protein sequence ID" value="HIY61730.1"/>
    <property type="molecule type" value="Genomic_DNA"/>
</dbReference>
<accession>A0A9D1YRF0</accession>
<evidence type="ECO:0000259" key="3">
    <source>
        <dbReference type="PROSITE" id="PS50977"/>
    </source>
</evidence>
<comment type="caution">
    <text evidence="4">The sequence shown here is derived from an EMBL/GenBank/DDBJ whole genome shotgun (WGS) entry which is preliminary data.</text>
</comment>
<evidence type="ECO:0000256" key="1">
    <source>
        <dbReference type="ARBA" id="ARBA00023125"/>
    </source>
</evidence>
<keyword evidence="1 2" id="KW-0238">DNA-binding</keyword>
<sequence length="180" mass="21213">MPSDMKERIAREFIRLARAGSIDRITVKDIVEACHITRQTFYYHFRDLLDVIDWSLRRTVEELAEKCLQLDSRQQVMELFLTEAVQAKDLIRRLLDSQLREQTERLLVEAVRAWFQEMADRRELLEDVSRADAQVALDFYSYAVVGILLEYCGRPRLDVKRLAGQLTRLMDGSFQKELED</sequence>
<dbReference type="InterPro" id="IPR001647">
    <property type="entry name" value="HTH_TetR"/>
</dbReference>
<evidence type="ECO:0000313" key="5">
    <source>
        <dbReference type="Proteomes" id="UP000824007"/>
    </source>
</evidence>
<dbReference type="PROSITE" id="PS50977">
    <property type="entry name" value="HTH_TETR_2"/>
    <property type="match status" value="1"/>
</dbReference>